<feature type="transmembrane region" description="Helical" evidence="1">
    <location>
        <begin position="31"/>
        <end position="49"/>
    </location>
</feature>
<evidence type="ECO:0000256" key="1">
    <source>
        <dbReference type="SAM" id="Phobius"/>
    </source>
</evidence>
<keyword evidence="1" id="KW-1133">Transmembrane helix</keyword>
<keyword evidence="1" id="KW-0812">Transmembrane</keyword>
<feature type="transmembrane region" description="Helical" evidence="1">
    <location>
        <begin position="215"/>
        <end position="239"/>
    </location>
</feature>
<dbReference type="EMBL" id="CP073720">
    <property type="protein sequence ID" value="UWP80572.1"/>
    <property type="molecule type" value="Genomic_DNA"/>
</dbReference>
<keyword evidence="3" id="KW-1185">Reference proteome</keyword>
<feature type="transmembrane region" description="Helical" evidence="1">
    <location>
        <begin position="108"/>
        <end position="133"/>
    </location>
</feature>
<proteinExistence type="predicted"/>
<evidence type="ECO:0000313" key="2">
    <source>
        <dbReference type="EMBL" id="UWP80572.1"/>
    </source>
</evidence>
<gene>
    <name evidence="2" type="ORF">Dfulv_36200</name>
</gene>
<feature type="transmembrane region" description="Helical" evidence="1">
    <location>
        <begin position="64"/>
        <end position="87"/>
    </location>
</feature>
<feature type="transmembrane region" description="Helical" evidence="1">
    <location>
        <begin position="145"/>
        <end position="166"/>
    </location>
</feature>
<keyword evidence="1" id="KW-0472">Membrane</keyword>
<evidence type="ECO:0008006" key="4">
    <source>
        <dbReference type="Google" id="ProtNLM"/>
    </source>
</evidence>
<accession>A0ABY5VS24</accession>
<dbReference type="Proteomes" id="UP001059617">
    <property type="component" value="Chromosome"/>
</dbReference>
<feature type="transmembrane region" description="Helical" evidence="1">
    <location>
        <begin position="173"/>
        <end position="195"/>
    </location>
</feature>
<dbReference type="RefSeq" id="WP_259858335.1">
    <property type="nucleotide sequence ID" value="NZ_BAAAST010000043.1"/>
</dbReference>
<protein>
    <recommendedName>
        <fullName evidence="4">ABC transporter permease</fullName>
    </recommendedName>
</protein>
<organism evidence="2 3">
    <name type="scientific">Dactylosporangium fulvum</name>
    <dbReference type="NCBI Taxonomy" id="53359"/>
    <lineage>
        <taxon>Bacteria</taxon>
        <taxon>Bacillati</taxon>
        <taxon>Actinomycetota</taxon>
        <taxon>Actinomycetes</taxon>
        <taxon>Micromonosporales</taxon>
        <taxon>Micromonosporaceae</taxon>
        <taxon>Dactylosporangium</taxon>
    </lineage>
</organism>
<reference evidence="2" key="1">
    <citation type="submission" date="2021-04" db="EMBL/GenBank/DDBJ databases">
        <authorList>
            <person name="Hartkoorn R.C."/>
            <person name="Beaudoing E."/>
            <person name="Hot D."/>
        </authorList>
    </citation>
    <scope>NUCLEOTIDE SEQUENCE</scope>
    <source>
        <strain evidence="2">NRRL B-16292</strain>
    </source>
</reference>
<reference evidence="2" key="2">
    <citation type="submission" date="2022-09" db="EMBL/GenBank/DDBJ databases">
        <title>Biosynthetic gene clusters of Dactylosporangioum fulvum.</title>
        <authorList>
            <person name="Caradec T."/>
        </authorList>
    </citation>
    <scope>NUCLEOTIDE SEQUENCE</scope>
    <source>
        <strain evidence="2">NRRL B-16292</strain>
    </source>
</reference>
<name>A0ABY5VS24_9ACTN</name>
<evidence type="ECO:0000313" key="3">
    <source>
        <dbReference type="Proteomes" id="UP001059617"/>
    </source>
</evidence>
<sequence>MTGAGAETGEFRLNDLATAELTKIRTLPASWLAFTVALVLNTALGFVAGTDAVRLAGAGGTTPIAQLGVVMLAPAYVLLAVPVLAVGSEYRGGQFRVSLAAVPARHRFFAAKLLVSAAVTAVAAVVVVVPGYVLEHGSATTVDGLAARALAYLLLGLTGFGFAALAQSVVTPIAVLFILPVPVSTTLGGLLPRLVRLLPHEAMLSFLGMPAGPELTLARPAGLAVATAWATLLVTLGWFTTARRNS</sequence>